<keyword evidence="4 5" id="KW-0472">Membrane</keyword>
<dbReference type="Gene3D" id="1.20.1740.10">
    <property type="entry name" value="Amino acid/polyamine transporter I"/>
    <property type="match status" value="1"/>
</dbReference>
<feature type="transmembrane region" description="Helical" evidence="5">
    <location>
        <begin position="234"/>
        <end position="258"/>
    </location>
</feature>
<dbReference type="PANTHER" id="PTHR43243">
    <property type="entry name" value="INNER MEMBRANE TRANSPORTER YGJI-RELATED"/>
    <property type="match status" value="1"/>
</dbReference>
<keyword evidence="7" id="KW-1185">Reference proteome</keyword>
<evidence type="ECO:0000313" key="7">
    <source>
        <dbReference type="Proteomes" id="UP000001064"/>
    </source>
</evidence>
<feature type="transmembrane region" description="Helical" evidence="5">
    <location>
        <begin position="278"/>
        <end position="303"/>
    </location>
</feature>
<evidence type="ECO:0000256" key="2">
    <source>
        <dbReference type="ARBA" id="ARBA00022692"/>
    </source>
</evidence>
<feature type="transmembrane region" description="Helical" evidence="5">
    <location>
        <begin position="7"/>
        <end position="29"/>
    </location>
</feature>
<reference evidence="7" key="1">
    <citation type="journal article" date="2011" name="Genome Biol.">
        <title>Comparative genomics of the social amoebae Dictyostelium discoideum and Dictyostelium purpureum.</title>
        <authorList>
            <consortium name="US DOE Joint Genome Institute (JGI-PGF)"/>
            <person name="Sucgang R."/>
            <person name="Kuo A."/>
            <person name="Tian X."/>
            <person name="Salerno W."/>
            <person name="Parikh A."/>
            <person name="Feasley C.L."/>
            <person name="Dalin E."/>
            <person name="Tu H."/>
            <person name="Huang E."/>
            <person name="Barry K."/>
            <person name="Lindquist E."/>
            <person name="Shapiro H."/>
            <person name="Bruce D."/>
            <person name="Schmutz J."/>
            <person name="Salamov A."/>
            <person name="Fey P."/>
            <person name="Gaudet P."/>
            <person name="Anjard C."/>
            <person name="Babu M.M."/>
            <person name="Basu S."/>
            <person name="Bushmanova Y."/>
            <person name="van der Wel H."/>
            <person name="Katoh-Kurasawa M."/>
            <person name="Dinh C."/>
            <person name="Coutinho P.M."/>
            <person name="Saito T."/>
            <person name="Elias M."/>
            <person name="Schaap P."/>
            <person name="Kay R.R."/>
            <person name="Henrissat B."/>
            <person name="Eichinger L."/>
            <person name="Rivero F."/>
            <person name="Putnam N.H."/>
            <person name="West C.M."/>
            <person name="Loomis W.F."/>
            <person name="Chisholm R.L."/>
            <person name="Shaulsky G."/>
            <person name="Strassmann J.E."/>
            <person name="Queller D.C."/>
            <person name="Kuspa A."/>
            <person name="Grigoriev I.V."/>
        </authorList>
    </citation>
    <scope>NUCLEOTIDE SEQUENCE [LARGE SCALE GENOMIC DNA]</scope>
    <source>
        <strain evidence="7">QSDP1</strain>
    </source>
</reference>
<evidence type="ECO:0000256" key="5">
    <source>
        <dbReference type="SAM" id="Phobius"/>
    </source>
</evidence>
<dbReference type="OMA" id="VHNAGAF"/>
<dbReference type="VEuPathDB" id="AmoebaDB:DICPUDRAFT_17501"/>
<name>F0ZHY6_DICPU</name>
<sequence>LKKNTLGLAQCISFSVSGVGPTTGILYVFPQIAEAAGTSTPFTLIIATFCCISMASTISTFGKYISTSASFYSYVYEGLGKEMGFITGWLMLCGYLTLSVQTIIQFASTTADVISRNSNFHFPWIIAAAFVLVFICTFAYLGINPALKFSLLLVVGETIIIMVFTMIVVIKGGDQGNYPLALTPVGPYSGGISGISRGLVYSVLVFIGFEVAATLGRESRNPKSYIPKAVVGSVLLTSLYITWSVYAMVVAIGPSNILNIGSISSPAETVARKFVSHWFAILVDIAGISSTFNVCTSAFNNLFRIIYSIGRSEASPLISKLSYTSKRFSTPVAAIITFLTFIVICLSLTIAFFGIYTTGSWKIYGYLSYVGTIPLILVFIITNIAVIPYVKKKQPQDFNMFYHLILPIFSALLFTAVLFGNFYPDTPKPPYSYILIALAGVIGIGILLMFYLRTKKGLLDKMAFRIG</sequence>
<dbReference type="EMBL" id="GL871026">
    <property type="protein sequence ID" value="EGC36452.1"/>
    <property type="molecule type" value="Genomic_DNA"/>
</dbReference>
<dbReference type="GO" id="GO:0015171">
    <property type="term" value="F:amino acid transmembrane transporter activity"/>
    <property type="evidence" value="ECO:0000318"/>
    <property type="project" value="GO_Central"/>
</dbReference>
<dbReference type="PIRSF" id="PIRSF006060">
    <property type="entry name" value="AA_transporter"/>
    <property type="match status" value="1"/>
</dbReference>
<feature type="transmembrane region" description="Helical" evidence="5">
    <location>
        <begin position="431"/>
        <end position="452"/>
    </location>
</feature>
<dbReference type="KEGG" id="dpp:DICPUDRAFT_17501"/>
<keyword evidence="2 5" id="KW-0812">Transmembrane</keyword>
<dbReference type="Proteomes" id="UP000001064">
    <property type="component" value="Unassembled WGS sequence"/>
</dbReference>
<dbReference type="eggNOG" id="KOG1286">
    <property type="taxonomic scope" value="Eukaryota"/>
</dbReference>
<gene>
    <name evidence="6" type="ORF">DICPUDRAFT_17501</name>
</gene>
<dbReference type="GO" id="GO:0006865">
    <property type="term" value="P:amino acid transport"/>
    <property type="evidence" value="ECO:0000318"/>
    <property type="project" value="GO_Central"/>
</dbReference>
<dbReference type="InterPro" id="IPR002293">
    <property type="entry name" value="AA/rel_permease1"/>
</dbReference>
<feature type="transmembrane region" description="Helical" evidence="5">
    <location>
        <begin position="363"/>
        <end position="389"/>
    </location>
</feature>
<dbReference type="Pfam" id="PF13520">
    <property type="entry name" value="AA_permease_2"/>
    <property type="match status" value="1"/>
</dbReference>
<feature type="transmembrane region" description="Helical" evidence="5">
    <location>
        <begin position="332"/>
        <end position="357"/>
    </location>
</feature>
<evidence type="ECO:0000313" key="6">
    <source>
        <dbReference type="EMBL" id="EGC36452.1"/>
    </source>
</evidence>
<feature type="transmembrane region" description="Helical" evidence="5">
    <location>
        <begin position="41"/>
        <end position="62"/>
    </location>
</feature>
<protein>
    <recommendedName>
        <fullName evidence="8">Amino acid permease/ SLC12A domain-containing protein</fullName>
    </recommendedName>
</protein>
<dbReference type="STRING" id="5786.F0ZHY6"/>
<accession>F0ZHY6</accession>
<feature type="transmembrane region" description="Helical" evidence="5">
    <location>
        <begin position="150"/>
        <end position="170"/>
    </location>
</feature>
<dbReference type="OrthoDB" id="3900342at2759"/>
<dbReference type="FunCoup" id="F0ZHY6">
    <property type="interactions" value="24"/>
</dbReference>
<comment type="subcellular location">
    <subcellularLocation>
        <location evidence="1">Membrane</location>
        <topology evidence="1">Multi-pass membrane protein</topology>
    </subcellularLocation>
</comment>
<feature type="non-terminal residue" evidence="6">
    <location>
        <position position="1"/>
    </location>
</feature>
<dbReference type="InParanoid" id="F0ZHY6"/>
<dbReference type="AlphaFoldDB" id="F0ZHY6"/>
<dbReference type="PANTHER" id="PTHR43243:SF33">
    <property type="entry name" value="AMINO ACID PERMEASE_ SLC12A DOMAIN-CONTAINING PROTEIN"/>
    <property type="match status" value="1"/>
</dbReference>
<feature type="transmembrane region" description="Helical" evidence="5">
    <location>
        <begin position="83"/>
        <end position="104"/>
    </location>
</feature>
<feature type="transmembrane region" description="Helical" evidence="5">
    <location>
        <begin position="190"/>
        <end position="213"/>
    </location>
</feature>
<dbReference type="GO" id="GO:0005886">
    <property type="term" value="C:plasma membrane"/>
    <property type="evidence" value="ECO:0000318"/>
    <property type="project" value="GO_Central"/>
</dbReference>
<feature type="transmembrane region" description="Helical" evidence="5">
    <location>
        <begin position="124"/>
        <end position="143"/>
    </location>
</feature>
<feature type="non-terminal residue" evidence="6">
    <location>
        <position position="467"/>
    </location>
</feature>
<dbReference type="GeneID" id="10500592"/>
<proteinExistence type="predicted"/>
<dbReference type="RefSeq" id="XP_003287024.1">
    <property type="nucleotide sequence ID" value="XM_003286976.1"/>
</dbReference>
<keyword evidence="3 5" id="KW-1133">Transmembrane helix</keyword>
<evidence type="ECO:0008006" key="8">
    <source>
        <dbReference type="Google" id="ProtNLM"/>
    </source>
</evidence>
<organism evidence="6 7">
    <name type="scientific">Dictyostelium purpureum</name>
    <name type="common">Slime mold</name>
    <dbReference type="NCBI Taxonomy" id="5786"/>
    <lineage>
        <taxon>Eukaryota</taxon>
        <taxon>Amoebozoa</taxon>
        <taxon>Evosea</taxon>
        <taxon>Eumycetozoa</taxon>
        <taxon>Dictyostelia</taxon>
        <taxon>Dictyosteliales</taxon>
        <taxon>Dictyosteliaceae</taxon>
        <taxon>Dictyostelium</taxon>
    </lineage>
</organism>
<evidence type="ECO:0000256" key="3">
    <source>
        <dbReference type="ARBA" id="ARBA00022989"/>
    </source>
</evidence>
<evidence type="ECO:0000256" key="4">
    <source>
        <dbReference type="ARBA" id="ARBA00023136"/>
    </source>
</evidence>
<feature type="transmembrane region" description="Helical" evidence="5">
    <location>
        <begin position="401"/>
        <end position="419"/>
    </location>
</feature>
<evidence type="ECO:0000256" key="1">
    <source>
        <dbReference type="ARBA" id="ARBA00004141"/>
    </source>
</evidence>